<dbReference type="Ensembl" id="ENSLLTT00000023199.1">
    <property type="protein sequence ID" value="ENSLLTP00000022370.1"/>
    <property type="gene ID" value="ENSLLTG00000016646.1"/>
</dbReference>
<name>A0A8C5STX6_LATLA</name>
<dbReference type="InterPro" id="IPR028036">
    <property type="entry name" value="DMAC1-like_dom"/>
</dbReference>
<evidence type="ECO:0000313" key="3">
    <source>
        <dbReference type="Proteomes" id="UP000694406"/>
    </source>
</evidence>
<dbReference type="AlphaFoldDB" id="A0A8C5STX6"/>
<accession>A0A8C5STX6</accession>
<organism evidence="2 3">
    <name type="scientific">Laticauda laticaudata</name>
    <name type="common">Blue-ringed sea krait</name>
    <name type="synonym">Blue-lipped sea krait</name>
    <dbReference type="NCBI Taxonomy" id="8630"/>
    <lineage>
        <taxon>Eukaryota</taxon>
        <taxon>Metazoa</taxon>
        <taxon>Chordata</taxon>
        <taxon>Craniata</taxon>
        <taxon>Vertebrata</taxon>
        <taxon>Euteleostomi</taxon>
        <taxon>Lepidosauria</taxon>
        <taxon>Squamata</taxon>
        <taxon>Bifurcata</taxon>
        <taxon>Unidentata</taxon>
        <taxon>Episquamata</taxon>
        <taxon>Toxicofera</taxon>
        <taxon>Serpentes</taxon>
        <taxon>Colubroidea</taxon>
        <taxon>Elapidae</taxon>
        <taxon>Laticaudinae</taxon>
        <taxon>Laticauda</taxon>
    </lineage>
</organism>
<proteinExistence type="predicted"/>
<sequence>MATFPSFREAGIAASGTEAAILLDGNMATQPGGGAVAGSSKATPQKSFWSCFICRMLTGSGLAGAGLWVHLGVRRSLPYSHTCKCLACREELVSPLGSPRGAIT</sequence>
<feature type="domain" description="Distal membrane-arm assembly complex protein 1-like" evidence="1">
    <location>
        <begin position="50"/>
        <end position="77"/>
    </location>
</feature>
<evidence type="ECO:0000313" key="2">
    <source>
        <dbReference type="Ensembl" id="ENSLLTP00000022370.1"/>
    </source>
</evidence>
<dbReference type="Proteomes" id="UP000694406">
    <property type="component" value="Unplaced"/>
</dbReference>
<keyword evidence="3" id="KW-1185">Reference proteome</keyword>
<evidence type="ECO:0000259" key="1">
    <source>
        <dbReference type="Pfam" id="PF15055"/>
    </source>
</evidence>
<dbReference type="GeneTree" id="ENSGT01000000221146"/>
<protein>
    <recommendedName>
        <fullName evidence="1">Distal membrane-arm assembly complex protein 1-like domain-containing protein</fullName>
    </recommendedName>
</protein>
<reference evidence="2" key="2">
    <citation type="submission" date="2025-09" db="UniProtKB">
        <authorList>
            <consortium name="Ensembl"/>
        </authorList>
    </citation>
    <scope>IDENTIFICATION</scope>
</reference>
<reference evidence="2" key="1">
    <citation type="submission" date="2025-08" db="UniProtKB">
        <authorList>
            <consortium name="Ensembl"/>
        </authorList>
    </citation>
    <scope>IDENTIFICATION</scope>
</reference>
<dbReference type="Pfam" id="PF15055">
    <property type="entry name" value="DMAC1_Dmo2"/>
    <property type="match status" value="1"/>
</dbReference>